<feature type="domain" description="Metallo-beta-lactamase" evidence="1">
    <location>
        <begin position="7"/>
        <end position="175"/>
    </location>
</feature>
<gene>
    <name evidence="2" type="ordered locus">Tcur_3973</name>
</gene>
<evidence type="ECO:0000313" key="2">
    <source>
        <dbReference type="EMBL" id="ACY99502.1"/>
    </source>
</evidence>
<dbReference type="InterPro" id="IPR001279">
    <property type="entry name" value="Metallo-B-lactamas"/>
</dbReference>
<evidence type="ECO:0000259" key="1">
    <source>
        <dbReference type="SMART" id="SM00849"/>
    </source>
</evidence>
<dbReference type="SUPFAM" id="SSF56281">
    <property type="entry name" value="Metallo-hydrolase/oxidoreductase"/>
    <property type="match status" value="1"/>
</dbReference>
<keyword evidence="3" id="KW-1185">Reference proteome</keyword>
<dbReference type="Gene3D" id="3.60.15.10">
    <property type="entry name" value="Ribonuclease Z/Hydroxyacylglutathione hydrolase-like"/>
    <property type="match status" value="1"/>
</dbReference>
<dbReference type="STRING" id="471852.Tcur_3973"/>
<dbReference type="PANTHER" id="PTHR43546">
    <property type="entry name" value="UPF0173 METAL-DEPENDENT HYDROLASE MJ1163-RELATED"/>
    <property type="match status" value="1"/>
</dbReference>
<dbReference type="KEGG" id="tcu:Tcur_3973"/>
<dbReference type="Pfam" id="PF13483">
    <property type="entry name" value="Lactamase_B_3"/>
    <property type="match status" value="1"/>
</dbReference>
<dbReference type="RefSeq" id="WP_012854286.1">
    <property type="nucleotide sequence ID" value="NC_013510.1"/>
</dbReference>
<dbReference type="EMBL" id="CP001738">
    <property type="protein sequence ID" value="ACY99502.1"/>
    <property type="molecule type" value="Genomic_DNA"/>
</dbReference>
<dbReference type="InterPro" id="IPR050114">
    <property type="entry name" value="UPF0173_UPF0282_UlaG_hydrolase"/>
</dbReference>
<proteinExistence type="predicted"/>
<evidence type="ECO:0000313" key="3">
    <source>
        <dbReference type="Proteomes" id="UP000001918"/>
    </source>
</evidence>
<dbReference type="AlphaFoldDB" id="D1AE76"/>
<dbReference type="PANTHER" id="PTHR43546:SF3">
    <property type="entry name" value="UPF0173 METAL-DEPENDENT HYDROLASE MJ1163"/>
    <property type="match status" value="1"/>
</dbReference>
<organism evidence="2 3">
    <name type="scientific">Thermomonospora curvata (strain ATCC 19995 / DSM 43183 / JCM 3096 / KCTC 9072 / NBRC 15933 / NCIMB 10081 / Henssen B9)</name>
    <dbReference type="NCBI Taxonomy" id="471852"/>
    <lineage>
        <taxon>Bacteria</taxon>
        <taxon>Bacillati</taxon>
        <taxon>Actinomycetota</taxon>
        <taxon>Actinomycetes</taxon>
        <taxon>Streptosporangiales</taxon>
        <taxon>Thermomonosporaceae</taxon>
        <taxon>Thermomonospora</taxon>
    </lineage>
</organism>
<reference evidence="2 3" key="1">
    <citation type="journal article" date="2011" name="Stand. Genomic Sci.">
        <title>Complete genome sequence of Thermomonospora curvata type strain (B9).</title>
        <authorList>
            <person name="Chertkov O."/>
            <person name="Sikorski J."/>
            <person name="Nolan M."/>
            <person name="Lapidus A."/>
            <person name="Lucas S."/>
            <person name="Del Rio T.G."/>
            <person name="Tice H."/>
            <person name="Cheng J.F."/>
            <person name="Goodwin L."/>
            <person name="Pitluck S."/>
            <person name="Liolios K."/>
            <person name="Ivanova N."/>
            <person name="Mavromatis K."/>
            <person name="Mikhailova N."/>
            <person name="Ovchinnikova G."/>
            <person name="Pati A."/>
            <person name="Chen A."/>
            <person name="Palaniappan K."/>
            <person name="Djao O.D."/>
            <person name="Land M."/>
            <person name="Hauser L."/>
            <person name="Chang Y.J."/>
            <person name="Jeffries C.D."/>
            <person name="Brettin T."/>
            <person name="Han C."/>
            <person name="Detter J.C."/>
            <person name="Rohde M."/>
            <person name="Goker M."/>
            <person name="Woyke T."/>
            <person name="Bristow J."/>
            <person name="Eisen J.A."/>
            <person name="Markowitz V."/>
            <person name="Hugenholtz P."/>
            <person name="Klenk H.P."/>
            <person name="Kyrpides N.C."/>
        </authorList>
    </citation>
    <scope>NUCLEOTIDE SEQUENCE [LARGE SCALE GENOMIC DNA]</scope>
    <source>
        <strain evidence="3">ATCC 19995 / DSM 43183 / JCM 3096 / KCTC 9072 / NBRC 15933 / NCIMB 10081 / Henssen B9</strain>
    </source>
</reference>
<accession>D1AE76</accession>
<dbReference type="OrthoDB" id="3190691at2"/>
<dbReference type="Proteomes" id="UP000001918">
    <property type="component" value="Chromosome"/>
</dbReference>
<keyword evidence="2" id="KW-0378">Hydrolase</keyword>
<dbReference type="SMART" id="SM00849">
    <property type="entry name" value="Lactamase_B"/>
    <property type="match status" value="1"/>
</dbReference>
<dbReference type="HOGENOM" id="CLU_091682_0_0_11"/>
<dbReference type="InterPro" id="IPR036866">
    <property type="entry name" value="RibonucZ/Hydroxyglut_hydro"/>
</dbReference>
<sequence length="214" mass="23291">MRLTKLGHSCVRLSKDEGTLVIDPGGLTPEQDALEGADAVLITHEHFDHFDEDRLRQAMAANERLRVYASRVVASKLADLGERVKSVGHGDALTVAGFDIHVYGEDHEILDPDVPPIPNTGYLIDGQVFHPGDALTVPPEPVPTLCLPGSAPWMKVSEMYSYVKEIAPERAYVIHDGILNDVGIAVMENHVSNAAAKAGKDYRRLKPGESVELP</sequence>
<dbReference type="GO" id="GO:0016787">
    <property type="term" value="F:hydrolase activity"/>
    <property type="evidence" value="ECO:0007669"/>
    <property type="project" value="UniProtKB-KW"/>
</dbReference>
<dbReference type="eggNOG" id="COG2220">
    <property type="taxonomic scope" value="Bacteria"/>
</dbReference>
<protein>
    <submittedName>
        <fullName evidence="2">Zn-dependent hydrolase of the beta-lactamase fold-like protein</fullName>
    </submittedName>
</protein>
<name>D1AE76_THECD</name>